<accession>A0AAD1SWY0</accession>
<evidence type="ECO:0000313" key="1">
    <source>
        <dbReference type="EMBL" id="CAH2313020.1"/>
    </source>
</evidence>
<dbReference type="EMBL" id="OW240919">
    <property type="protein sequence ID" value="CAH2313020.1"/>
    <property type="molecule type" value="Genomic_DNA"/>
</dbReference>
<reference evidence="1" key="1">
    <citation type="submission" date="2022-03" db="EMBL/GenBank/DDBJ databases">
        <authorList>
            <person name="Alioto T."/>
            <person name="Alioto T."/>
            <person name="Gomez Garrido J."/>
        </authorList>
    </citation>
    <scope>NUCLEOTIDE SEQUENCE</scope>
</reference>
<gene>
    <name evidence="1" type="ORF">PECUL_23A018930</name>
</gene>
<keyword evidence="2" id="KW-1185">Reference proteome</keyword>
<name>A0AAD1SWY0_PELCU</name>
<proteinExistence type="predicted"/>
<organism evidence="1 2">
    <name type="scientific">Pelobates cultripes</name>
    <name type="common">Western spadefoot toad</name>
    <dbReference type="NCBI Taxonomy" id="61616"/>
    <lineage>
        <taxon>Eukaryota</taxon>
        <taxon>Metazoa</taxon>
        <taxon>Chordata</taxon>
        <taxon>Craniata</taxon>
        <taxon>Vertebrata</taxon>
        <taxon>Euteleostomi</taxon>
        <taxon>Amphibia</taxon>
        <taxon>Batrachia</taxon>
        <taxon>Anura</taxon>
        <taxon>Pelobatoidea</taxon>
        <taxon>Pelobatidae</taxon>
        <taxon>Pelobates</taxon>
    </lineage>
</organism>
<feature type="non-terminal residue" evidence="1">
    <location>
        <position position="67"/>
    </location>
</feature>
<dbReference type="Proteomes" id="UP001295444">
    <property type="component" value="Chromosome 08"/>
</dbReference>
<evidence type="ECO:0000313" key="2">
    <source>
        <dbReference type="Proteomes" id="UP001295444"/>
    </source>
</evidence>
<dbReference type="AlphaFoldDB" id="A0AAD1SWY0"/>
<protein>
    <submittedName>
        <fullName evidence="1">Uncharacterized protein</fullName>
    </submittedName>
</protein>
<sequence length="67" mass="7448">MDGFDHRMNQFAQALQTILQHTAHLQSEVQQSTAAPQSPALEPVPVVPAHTVHMTLPQHIVAILRYV</sequence>